<reference evidence="1 2" key="1">
    <citation type="submission" date="2022-02" db="EMBL/GenBank/DDBJ databases">
        <title>Description of Brenneria tiliae sp. nov. isolated from symptomatic Tilia x moltkei and Tilia x europaea trees in the UK.</title>
        <authorList>
            <person name="Kile H."/>
        </authorList>
    </citation>
    <scope>NUCLEOTIDE SEQUENCE [LARGE SCALE GENOMIC DNA]</scope>
    <source>
        <strain evidence="1 2">MC1SB4.1</strain>
    </source>
</reference>
<keyword evidence="2" id="KW-1185">Reference proteome</keyword>
<gene>
    <name evidence="1" type="ORF">MFP26_19195</name>
</gene>
<dbReference type="RefSeq" id="WP_249231059.1">
    <property type="nucleotide sequence ID" value="NZ_JAKPBZ010000115.1"/>
</dbReference>
<dbReference type="Gene3D" id="3.40.50.1820">
    <property type="entry name" value="alpha/beta hydrolase"/>
    <property type="match status" value="1"/>
</dbReference>
<proteinExistence type="predicted"/>
<dbReference type="Proteomes" id="UP001203069">
    <property type="component" value="Unassembled WGS sequence"/>
</dbReference>
<name>A0ABT0MZ22_9GAMM</name>
<accession>A0ABT0MZ22</accession>
<dbReference type="InterPro" id="IPR029058">
    <property type="entry name" value="AB_hydrolase_fold"/>
</dbReference>
<evidence type="ECO:0000313" key="2">
    <source>
        <dbReference type="Proteomes" id="UP001203069"/>
    </source>
</evidence>
<organism evidence="1 2">
    <name type="scientific">Brenneria tiliae</name>
    <dbReference type="NCBI Taxonomy" id="2914984"/>
    <lineage>
        <taxon>Bacteria</taxon>
        <taxon>Pseudomonadati</taxon>
        <taxon>Pseudomonadota</taxon>
        <taxon>Gammaproteobacteria</taxon>
        <taxon>Enterobacterales</taxon>
        <taxon>Pectobacteriaceae</taxon>
        <taxon>Brenneria</taxon>
    </lineage>
</organism>
<comment type="caution">
    <text evidence="1">The sequence shown here is derived from an EMBL/GenBank/DDBJ whole genome shotgun (WGS) entry which is preliminary data.</text>
</comment>
<dbReference type="EMBL" id="JAKPBZ010000115">
    <property type="protein sequence ID" value="MCL2894802.1"/>
    <property type="molecule type" value="Genomic_DNA"/>
</dbReference>
<protein>
    <submittedName>
        <fullName evidence="1">Uncharacterized protein</fullName>
    </submittedName>
</protein>
<sequence length="86" mass="8846">MSVVWDIDMIDGPIDQVRKMRISGLAPGIARLSASLAHPDGSLWRSEATFSIAGDGPHPVAIVLSGSGGGAPEQRAALLAAQEARA</sequence>
<evidence type="ECO:0000313" key="1">
    <source>
        <dbReference type="EMBL" id="MCL2894802.1"/>
    </source>
</evidence>